<comment type="subcellular location">
    <subcellularLocation>
        <location evidence="1">Nucleus</location>
    </subcellularLocation>
</comment>
<evidence type="ECO:0000256" key="4">
    <source>
        <dbReference type="ARBA" id="ARBA00022840"/>
    </source>
</evidence>
<dbReference type="AlphaFoldDB" id="A0A7S2RAD3"/>
<sequence length="366" mass="40200">MSLAALVLSPSAQVIIRTGGFAKVRDIVEASPVQIARELGMDVQVVSTAIGEIKKASGWGEDETREEKKTALCLLDAQEGVIKNIVTYCKSLDDMLGGGVRINQITEFCGVPGCGKTQICMQLCVDVTIPNAFGGIEGHALYIDTEGSFSGIRVRDMAQGVRNNLAKVCHSRRLEHSEKTRDLQADALKEFGEVDDILSRIHYCRVHNHSEQVAVILTLEKYLASHPEVRLVVIDSVAFHFRQEFADMAQRTRLLNSLGQTLNRVATSCDVAVVVTNQMTTKVSGSNGSHLVAALGEAWSHSITSRVLVERTTEQVEKSSKRQRLNTKTFSNVRKASLQKSCDQKRGYCASFVITGWGVRDHLVGR</sequence>
<evidence type="ECO:0000259" key="8">
    <source>
        <dbReference type="PROSITE" id="PS50162"/>
    </source>
</evidence>
<dbReference type="GO" id="GO:0140664">
    <property type="term" value="F:ATP-dependent DNA damage sensor activity"/>
    <property type="evidence" value="ECO:0007669"/>
    <property type="project" value="InterPro"/>
</dbReference>
<dbReference type="PANTHER" id="PTHR46239:SF1">
    <property type="entry name" value="DNA REPAIR PROTEIN RAD51 HOMOLOG 3"/>
    <property type="match status" value="1"/>
</dbReference>
<evidence type="ECO:0000256" key="3">
    <source>
        <dbReference type="ARBA" id="ARBA00022763"/>
    </source>
</evidence>
<dbReference type="GO" id="GO:0005657">
    <property type="term" value="C:replication fork"/>
    <property type="evidence" value="ECO:0007669"/>
    <property type="project" value="TreeGrafter"/>
</dbReference>
<organism evidence="9">
    <name type="scientific">Mucochytrium quahogii</name>
    <dbReference type="NCBI Taxonomy" id="96639"/>
    <lineage>
        <taxon>Eukaryota</taxon>
        <taxon>Sar</taxon>
        <taxon>Stramenopiles</taxon>
        <taxon>Bigyra</taxon>
        <taxon>Labyrinthulomycetes</taxon>
        <taxon>Thraustochytrida</taxon>
        <taxon>Thraustochytriidae</taxon>
        <taxon>Mucochytrium</taxon>
    </lineage>
</organism>
<evidence type="ECO:0000256" key="5">
    <source>
        <dbReference type="ARBA" id="ARBA00023204"/>
    </source>
</evidence>
<dbReference type="GO" id="GO:0007131">
    <property type="term" value="P:reciprocal meiotic recombination"/>
    <property type="evidence" value="ECO:0007669"/>
    <property type="project" value="TreeGrafter"/>
</dbReference>
<dbReference type="CDD" id="cd19492">
    <property type="entry name" value="Rad51C"/>
    <property type="match status" value="1"/>
</dbReference>
<reference evidence="9" key="1">
    <citation type="submission" date="2021-01" db="EMBL/GenBank/DDBJ databases">
        <authorList>
            <person name="Corre E."/>
            <person name="Pelletier E."/>
            <person name="Niang G."/>
            <person name="Scheremetjew M."/>
            <person name="Finn R."/>
            <person name="Kale V."/>
            <person name="Holt S."/>
            <person name="Cochrane G."/>
            <person name="Meng A."/>
            <person name="Brown T."/>
            <person name="Cohen L."/>
        </authorList>
    </citation>
    <scope>NUCLEOTIDE SEQUENCE</scope>
    <source>
        <strain evidence="9">NY070348D</strain>
    </source>
</reference>
<dbReference type="PANTHER" id="PTHR46239">
    <property type="entry name" value="DNA REPAIR PROTEIN RAD51 HOMOLOG 3 RAD51C"/>
    <property type="match status" value="1"/>
</dbReference>
<evidence type="ECO:0000256" key="1">
    <source>
        <dbReference type="ARBA" id="ARBA00004123"/>
    </source>
</evidence>
<evidence type="ECO:0000256" key="6">
    <source>
        <dbReference type="ARBA" id="ARBA00023242"/>
    </source>
</evidence>
<dbReference type="InterPro" id="IPR027417">
    <property type="entry name" value="P-loop_NTPase"/>
</dbReference>
<keyword evidence="3" id="KW-0227">DNA damage</keyword>
<dbReference type="Gene3D" id="3.40.50.300">
    <property type="entry name" value="P-loop containing nucleotide triphosphate hydrolases"/>
    <property type="match status" value="1"/>
</dbReference>
<dbReference type="GO" id="GO:0033063">
    <property type="term" value="C:Rad51B-Rad51C-Rad51D-XRCC2 complex"/>
    <property type="evidence" value="ECO:0007669"/>
    <property type="project" value="TreeGrafter"/>
</dbReference>
<gene>
    <name evidence="9" type="ORF">QSP1433_LOCUS1305</name>
</gene>
<dbReference type="InterPro" id="IPR013632">
    <property type="entry name" value="Rad51_C"/>
</dbReference>
<evidence type="ECO:0000256" key="2">
    <source>
        <dbReference type="ARBA" id="ARBA00022741"/>
    </source>
</evidence>
<feature type="domain" description="RecA family profile 1" evidence="8">
    <location>
        <begin position="81"/>
        <end position="279"/>
    </location>
</feature>
<dbReference type="GO" id="GO:0008821">
    <property type="term" value="F:crossover junction DNA endonuclease activity"/>
    <property type="evidence" value="ECO:0007669"/>
    <property type="project" value="TreeGrafter"/>
</dbReference>
<evidence type="ECO:0000313" key="9">
    <source>
        <dbReference type="EMBL" id="CAD9665279.1"/>
    </source>
</evidence>
<dbReference type="InterPro" id="IPR016467">
    <property type="entry name" value="DNA_recomb/repair_RecA-like"/>
</dbReference>
<keyword evidence="6" id="KW-0539">Nucleus</keyword>
<dbReference type="Pfam" id="PF08423">
    <property type="entry name" value="Rad51"/>
    <property type="match status" value="2"/>
</dbReference>
<dbReference type="SUPFAM" id="SSF52540">
    <property type="entry name" value="P-loop containing nucleoside triphosphate hydrolases"/>
    <property type="match status" value="1"/>
</dbReference>
<evidence type="ECO:0000256" key="7">
    <source>
        <dbReference type="ARBA" id="ARBA00040674"/>
    </source>
</evidence>
<dbReference type="EMBL" id="HBHK01002198">
    <property type="protein sequence ID" value="CAD9665279.1"/>
    <property type="molecule type" value="Transcribed_RNA"/>
</dbReference>
<keyword evidence="4" id="KW-0067">ATP-binding</keyword>
<dbReference type="GO" id="GO:0000707">
    <property type="term" value="P:meiotic DNA recombinase assembly"/>
    <property type="evidence" value="ECO:0007669"/>
    <property type="project" value="TreeGrafter"/>
</dbReference>
<dbReference type="PIRSF" id="PIRSF005856">
    <property type="entry name" value="Rad51"/>
    <property type="match status" value="1"/>
</dbReference>
<dbReference type="GO" id="GO:0033065">
    <property type="term" value="C:Rad51C-XRCC3 complex"/>
    <property type="evidence" value="ECO:0007669"/>
    <property type="project" value="TreeGrafter"/>
</dbReference>
<protein>
    <recommendedName>
        <fullName evidence="7">DNA repair protein RAD51 homolog 3</fullName>
    </recommendedName>
</protein>
<keyword evidence="2" id="KW-0547">Nucleotide-binding</keyword>
<dbReference type="PROSITE" id="PS50162">
    <property type="entry name" value="RECA_2"/>
    <property type="match status" value="1"/>
</dbReference>
<dbReference type="GO" id="GO:0005524">
    <property type="term" value="F:ATP binding"/>
    <property type="evidence" value="ECO:0007669"/>
    <property type="project" value="UniProtKB-KW"/>
</dbReference>
<keyword evidence="5" id="KW-0234">DNA repair</keyword>
<proteinExistence type="predicted"/>
<dbReference type="InterPro" id="IPR020588">
    <property type="entry name" value="RecA_ATP-bd"/>
</dbReference>
<accession>A0A7S2RAD3</accession>
<name>A0A7S2RAD3_9STRA</name>
<dbReference type="GO" id="GO:0000400">
    <property type="term" value="F:four-way junction DNA binding"/>
    <property type="evidence" value="ECO:0007669"/>
    <property type="project" value="TreeGrafter"/>
</dbReference>
<dbReference type="InterPro" id="IPR052093">
    <property type="entry name" value="HR_Repair_Mediator"/>
</dbReference>